<dbReference type="Proteomes" id="UP000827872">
    <property type="component" value="Linkage Group LG14"/>
</dbReference>
<sequence>MVEQTRVIQTLRHKKGASLLQSQTGQLCSHQQTELAQPQGKHWPLQQALDLDTRCPQDRLRQLQGREWPVGKHGPDPNLLHQCQLLQDQLSYYEEVTQQQALRLTQQQERLDQLAHRAKEKDEATLQLQEELKCGCCQAVRAEDCFAWLAQELRGPQEELAQEQHHASHCEETIQELQEQLAASHAKVLAQGLLDQEEALAALQRDLAAYKATHAYSNSSYESQVLSADTLRQRLLQMEGGSAEHQRQQQEDQTQALVQDMARLQLEDPRRQQLEAAAEWERRQLEDAERQQWVLEAELQQSQQLCAQKEQAIQKWNEALRNSPRLEMVRAHSDPQEKGKEVTQQQVEAQQLEASLQQSQRECVVLCMEAQALQHRLQESREQQQRAAQELAQQKELVALAQSSLRHAQEELSKWVAEALHHGQAGQQMEAELRGLEDRVAGTEVELEQNRGLLEDLMEELDQSQQRLQAAVCKAEQHQQTAAWLELESREEELQQQVRLLESTIEMLRAELSQQKQQEDLQKQLLWAKERASGLAQERKALQQQLQSSEHQARQQEAALSQLHTELTTAKGIVQDLKRQVASCQAGQREALRQLEERGQEVSRLQADLQLSRHKEARLEEELAACRKQTQQLRSQTQALQRQREKEVCRSEERLRELQGHTQHWQDKHRAAERARADRDEELVVLKVELATLEDKWHAAEALKEELQPEFAVPSREVETLQTTVERQHADTHHLHRASELMAASVSQWAKEQKQVKEKLGHKIQDQIKQIARLTGERE</sequence>
<reference evidence="1" key="1">
    <citation type="submission" date="2021-08" db="EMBL/GenBank/DDBJ databases">
        <title>The first chromosome-level gecko genome reveals the dynamic sex chromosomes of Neotropical dwarf geckos (Sphaerodactylidae: Sphaerodactylus).</title>
        <authorList>
            <person name="Pinto B.J."/>
            <person name="Keating S.E."/>
            <person name="Gamble T."/>
        </authorList>
    </citation>
    <scope>NUCLEOTIDE SEQUENCE</scope>
    <source>
        <strain evidence="1">TG3544</strain>
    </source>
</reference>
<keyword evidence="2" id="KW-1185">Reference proteome</keyword>
<organism evidence="1 2">
    <name type="scientific">Sphaerodactylus townsendi</name>
    <dbReference type="NCBI Taxonomy" id="933632"/>
    <lineage>
        <taxon>Eukaryota</taxon>
        <taxon>Metazoa</taxon>
        <taxon>Chordata</taxon>
        <taxon>Craniata</taxon>
        <taxon>Vertebrata</taxon>
        <taxon>Euteleostomi</taxon>
        <taxon>Lepidosauria</taxon>
        <taxon>Squamata</taxon>
        <taxon>Bifurcata</taxon>
        <taxon>Gekkota</taxon>
        <taxon>Sphaerodactylidae</taxon>
        <taxon>Sphaerodactylus</taxon>
    </lineage>
</organism>
<dbReference type="EMBL" id="CM037627">
    <property type="protein sequence ID" value="KAH7989529.1"/>
    <property type="molecule type" value="Genomic_DNA"/>
</dbReference>
<evidence type="ECO:0000313" key="2">
    <source>
        <dbReference type="Proteomes" id="UP000827872"/>
    </source>
</evidence>
<name>A0ACB8EB14_9SAUR</name>
<accession>A0ACB8EB14</accession>
<evidence type="ECO:0000313" key="1">
    <source>
        <dbReference type="EMBL" id="KAH7989529.1"/>
    </source>
</evidence>
<gene>
    <name evidence="1" type="ORF">K3G42_010722</name>
</gene>
<comment type="caution">
    <text evidence="1">The sequence shown here is derived from an EMBL/GenBank/DDBJ whole genome shotgun (WGS) entry which is preliminary data.</text>
</comment>
<proteinExistence type="predicted"/>
<protein>
    <submittedName>
        <fullName evidence="1">Uncharacterized protein</fullName>
    </submittedName>
</protein>